<dbReference type="PANTHER" id="PTHR43406">
    <property type="entry name" value="TRYPTOPHAN SYNTHASE, ALPHA CHAIN"/>
    <property type="match status" value="1"/>
</dbReference>
<dbReference type="Pfam" id="PF00290">
    <property type="entry name" value="Trp_syntA"/>
    <property type="match status" value="1"/>
</dbReference>
<evidence type="ECO:0000256" key="2">
    <source>
        <dbReference type="ARBA" id="ARBA00004733"/>
    </source>
</evidence>
<dbReference type="GO" id="GO:0004834">
    <property type="term" value="F:tryptophan synthase activity"/>
    <property type="evidence" value="ECO:0007669"/>
    <property type="project" value="UniProtKB-UniRule"/>
</dbReference>
<protein>
    <recommendedName>
        <fullName evidence="9">Tryptophan synthase alpha chain</fullName>
        <ecNumber evidence="9">4.2.1.20</ecNumber>
    </recommendedName>
</protein>
<dbReference type="EMBL" id="JH611185">
    <property type="protein sequence ID" value="EJP72947.1"/>
    <property type="molecule type" value="Genomic_DNA"/>
</dbReference>
<evidence type="ECO:0000256" key="6">
    <source>
        <dbReference type="ARBA" id="ARBA00023141"/>
    </source>
</evidence>
<dbReference type="Proteomes" id="UP000010116">
    <property type="component" value="Unassembled WGS sequence"/>
</dbReference>
<dbReference type="PROSITE" id="PS00167">
    <property type="entry name" value="TRP_SYNTHASE_ALPHA"/>
    <property type="match status" value="1"/>
</dbReference>
<dbReference type="HOGENOM" id="CLU_016734_0_0_6"/>
<comment type="similarity">
    <text evidence="9 10">Belongs to the TrpA family.</text>
</comment>
<dbReference type="NCBIfam" id="TIGR00262">
    <property type="entry name" value="trpA"/>
    <property type="match status" value="1"/>
</dbReference>
<accession>J4V328</accession>
<dbReference type="InterPro" id="IPR018204">
    <property type="entry name" value="Trp_synthase_alpha_AS"/>
</dbReference>
<evidence type="ECO:0000256" key="8">
    <source>
        <dbReference type="ARBA" id="ARBA00049047"/>
    </source>
</evidence>
<keyword evidence="4 9" id="KW-0028">Amino-acid biosynthesis</keyword>
<dbReference type="PROSITE" id="PS50007">
    <property type="entry name" value="PIPLC_X_DOMAIN"/>
    <property type="match status" value="1"/>
</dbReference>
<evidence type="ECO:0000256" key="10">
    <source>
        <dbReference type="RuleBase" id="RU003662"/>
    </source>
</evidence>
<keyword evidence="6 9" id="KW-0057">Aromatic amino acid biosynthesis</keyword>
<dbReference type="UniPathway" id="UPA00035">
    <property type="reaction ID" value="UER00044"/>
</dbReference>
<dbReference type="SUPFAM" id="SSF51366">
    <property type="entry name" value="Ribulose-phoshate binding barrel"/>
    <property type="match status" value="1"/>
</dbReference>
<name>J4V328_9GAMM</name>
<reference evidence="11 12" key="1">
    <citation type="journal article" date="2012" name="ISME J.">
        <title>Genomic insights to SAR86, an abundant and uncultivated marine bacterial lineage.</title>
        <authorList>
            <person name="Dupont C.L."/>
            <person name="Rusch D.B."/>
            <person name="Yooseph S."/>
            <person name="Lombardo M.J."/>
            <person name="Richter R.A."/>
            <person name="Valas R."/>
            <person name="Novotny M."/>
            <person name="Yee-Greenbaum J."/>
            <person name="Selengut J.D."/>
            <person name="Haft D.H."/>
            <person name="Halpern A.L."/>
            <person name="Lasken R.S."/>
            <person name="Nealson K."/>
            <person name="Friedman R."/>
            <person name="Venter J.C."/>
        </authorList>
    </citation>
    <scope>NUCLEOTIDE SEQUENCE [LARGE SCALE GENOMIC DNA]</scope>
</reference>
<dbReference type="HAMAP" id="MF_00131">
    <property type="entry name" value="Trp_synth_alpha"/>
    <property type="match status" value="1"/>
</dbReference>
<keyword evidence="5 9" id="KW-0822">Tryptophan biosynthesis</keyword>
<dbReference type="FunFam" id="3.20.20.70:FF:000037">
    <property type="entry name" value="Tryptophan synthase alpha chain"/>
    <property type="match status" value="1"/>
</dbReference>
<evidence type="ECO:0000313" key="12">
    <source>
        <dbReference type="Proteomes" id="UP000010116"/>
    </source>
</evidence>
<dbReference type="GO" id="GO:0005829">
    <property type="term" value="C:cytosol"/>
    <property type="evidence" value="ECO:0007669"/>
    <property type="project" value="TreeGrafter"/>
</dbReference>
<organism evidence="11 12">
    <name type="scientific">SAR86 cluster bacterium SAR86B</name>
    <dbReference type="NCBI Taxonomy" id="1123867"/>
    <lineage>
        <taxon>Bacteria</taxon>
        <taxon>Pseudomonadati</taxon>
        <taxon>Pseudomonadota</taxon>
        <taxon>Gammaproteobacteria</taxon>
        <taxon>SAR86 cluster</taxon>
    </lineage>
</organism>
<feature type="active site" description="Proton acceptor" evidence="9">
    <location>
        <position position="60"/>
    </location>
</feature>
<dbReference type="InterPro" id="IPR011060">
    <property type="entry name" value="RibuloseP-bd_barrel"/>
</dbReference>
<sequence length="261" mass="28651">MNRIDKKLAQLKDQNKKALVAYLVAGDPDLDTTHELMHSFVKSGVNIIELGIPFTDPIAEGPIIQKAHDRALANETSFTDALKIVKRFRETDTETPVILMGYLNTFVYFIKEVNESNEIGVDGVLVVDIPGELKLENYGLTNKDIKTISLISPTTSQDRIESICSNSSGFIYYVTLKGVTGSAELDTSDVNTNIKKIKEHTNLPILAGFGIKTVNDVKNLAAVSDGVVIGSSIVQMINDASDSKEFARIETYLNEIRDALV</sequence>
<evidence type="ECO:0000256" key="3">
    <source>
        <dbReference type="ARBA" id="ARBA00011270"/>
    </source>
</evidence>
<feature type="active site" description="Proton acceptor" evidence="9">
    <location>
        <position position="49"/>
    </location>
</feature>
<evidence type="ECO:0000256" key="4">
    <source>
        <dbReference type="ARBA" id="ARBA00022605"/>
    </source>
</evidence>
<dbReference type="CDD" id="cd04724">
    <property type="entry name" value="Tryptophan_synthase_alpha"/>
    <property type="match status" value="1"/>
</dbReference>
<comment type="catalytic activity">
    <reaction evidence="8 9">
        <text>(1S,2R)-1-C-(indol-3-yl)glycerol 3-phosphate + L-serine = D-glyceraldehyde 3-phosphate + L-tryptophan + H2O</text>
        <dbReference type="Rhea" id="RHEA:10532"/>
        <dbReference type="ChEBI" id="CHEBI:15377"/>
        <dbReference type="ChEBI" id="CHEBI:33384"/>
        <dbReference type="ChEBI" id="CHEBI:57912"/>
        <dbReference type="ChEBI" id="CHEBI:58866"/>
        <dbReference type="ChEBI" id="CHEBI:59776"/>
        <dbReference type="EC" id="4.2.1.20"/>
    </reaction>
</comment>
<dbReference type="InterPro" id="IPR013785">
    <property type="entry name" value="Aldolase_TIM"/>
</dbReference>
<keyword evidence="7 9" id="KW-0456">Lyase</keyword>
<comment type="function">
    <text evidence="1 9">The alpha subunit is responsible for the aldol cleavage of indoleglycerol phosphate to indole and glyceraldehyde 3-phosphate.</text>
</comment>
<evidence type="ECO:0000256" key="5">
    <source>
        <dbReference type="ARBA" id="ARBA00022822"/>
    </source>
</evidence>
<dbReference type="InterPro" id="IPR002028">
    <property type="entry name" value="Trp_synthase_suA"/>
</dbReference>
<evidence type="ECO:0000256" key="1">
    <source>
        <dbReference type="ARBA" id="ARBA00003365"/>
    </source>
</evidence>
<evidence type="ECO:0000256" key="9">
    <source>
        <dbReference type="HAMAP-Rule" id="MF_00131"/>
    </source>
</evidence>
<dbReference type="AlphaFoldDB" id="J4V328"/>
<proteinExistence type="inferred from homology"/>
<comment type="pathway">
    <text evidence="2 9">Amino-acid biosynthesis; L-tryptophan biosynthesis; L-tryptophan from chorismate: step 5/5.</text>
</comment>
<evidence type="ECO:0000256" key="7">
    <source>
        <dbReference type="ARBA" id="ARBA00023239"/>
    </source>
</evidence>
<dbReference type="PANTHER" id="PTHR43406:SF1">
    <property type="entry name" value="TRYPTOPHAN SYNTHASE ALPHA CHAIN, CHLOROPLASTIC"/>
    <property type="match status" value="1"/>
</dbReference>
<dbReference type="Gene3D" id="3.20.20.70">
    <property type="entry name" value="Aldolase class I"/>
    <property type="match status" value="1"/>
</dbReference>
<comment type="subunit">
    <text evidence="3 9">Tetramer of two alpha and two beta chains.</text>
</comment>
<dbReference type="EC" id="4.2.1.20" evidence="9"/>
<evidence type="ECO:0000313" key="11">
    <source>
        <dbReference type="EMBL" id="EJP72947.1"/>
    </source>
</evidence>
<gene>
    <name evidence="9 11" type="primary">trpA</name>
    <name evidence="11" type="ORF">NT02SARS_0802</name>
</gene>